<protein>
    <submittedName>
        <fullName evidence="3">Uncharacterized protein</fullName>
    </submittedName>
</protein>
<sequence>MQTGWLLDGSTWYYLNANGSMAANTTVDGYVLGANGAML</sequence>
<dbReference type="PROSITE" id="PS51170">
    <property type="entry name" value="CW"/>
    <property type="match status" value="1"/>
</dbReference>
<gene>
    <name evidence="3" type="ORF">GND98_009945</name>
</gene>
<evidence type="ECO:0000313" key="4">
    <source>
        <dbReference type="Proteomes" id="UP000474042"/>
    </source>
</evidence>
<evidence type="ECO:0000256" key="2">
    <source>
        <dbReference type="PROSITE-ProRule" id="PRU00591"/>
    </source>
</evidence>
<dbReference type="Proteomes" id="UP000474042">
    <property type="component" value="Unassembled WGS sequence"/>
</dbReference>
<organism evidence="3 4">
    <name type="scientific">Clostridium butyricum</name>
    <dbReference type="NCBI Taxonomy" id="1492"/>
    <lineage>
        <taxon>Bacteria</taxon>
        <taxon>Bacillati</taxon>
        <taxon>Bacillota</taxon>
        <taxon>Clostridia</taxon>
        <taxon>Eubacteriales</taxon>
        <taxon>Clostridiaceae</taxon>
        <taxon>Clostridium</taxon>
    </lineage>
</organism>
<dbReference type="AlphaFoldDB" id="A0A6L9EPJ9"/>
<accession>A0A6L9EPJ9</accession>
<dbReference type="EMBL" id="WOFV02000027">
    <property type="protein sequence ID" value="NAS18184.1"/>
    <property type="molecule type" value="Genomic_DNA"/>
</dbReference>
<dbReference type="Pfam" id="PF19085">
    <property type="entry name" value="Choline_bind_2"/>
    <property type="match status" value="1"/>
</dbReference>
<dbReference type="InterPro" id="IPR018337">
    <property type="entry name" value="Cell_wall/Cho-bd_repeat"/>
</dbReference>
<dbReference type="SUPFAM" id="SSF69360">
    <property type="entry name" value="Cell wall binding repeat"/>
    <property type="match status" value="1"/>
</dbReference>
<proteinExistence type="predicted"/>
<feature type="repeat" description="Cell wall-binding" evidence="2">
    <location>
        <begin position="2"/>
        <end position="21"/>
    </location>
</feature>
<evidence type="ECO:0000313" key="3">
    <source>
        <dbReference type="EMBL" id="NAS18184.1"/>
    </source>
</evidence>
<comment type="caution">
    <text evidence="3">The sequence shown here is derived from an EMBL/GenBank/DDBJ whole genome shotgun (WGS) entry which is preliminary data.</text>
</comment>
<name>A0A6L9EPJ9_CLOBU</name>
<keyword evidence="1" id="KW-0677">Repeat</keyword>
<reference evidence="3 4" key="1">
    <citation type="submission" date="2020-01" db="EMBL/GenBank/DDBJ databases">
        <title>Genome sequence of a 1,3-propanediol producer, Clostridium butyricum S3.</title>
        <authorList>
            <person name="Zhou J."/>
        </authorList>
    </citation>
    <scope>NUCLEOTIDE SEQUENCE [LARGE SCALE GENOMIC DNA]</scope>
    <source>
        <strain evidence="3 4">S3</strain>
    </source>
</reference>
<evidence type="ECO:0000256" key="1">
    <source>
        <dbReference type="ARBA" id="ARBA00022737"/>
    </source>
</evidence>
<dbReference type="Gene3D" id="2.10.270.10">
    <property type="entry name" value="Cholin Binding"/>
    <property type="match status" value="1"/>
</dbReference>